<keyword evidence="2" id="KW-1185">Reference proteome</keyword>
<sequence length="43" mass="5183">MEEKEIDLLFKFPTFKYADKSVSDRRLPIAVVENLPHIFIFER</sequence>
<proteinExistence type="predicted"/>
<evidence type="ECO:0000313" key="2">
    <source>
        <dbReference type="Proteomes" id="UP001628874"/>
    </source>
</evidence>
<name>A0ABW8WYK3_9CYAN</name>
<evidence type="ECO:0000313" key="1">
    <source>
        <dbReference type="EMBL" id="MFL9466177.1"/>
    </source>
</evidence>
<accession>A0ABW8WYK3</accession>
<dbReference type="Proteomes" id="UP001628874">
    <property type="component" value="Unassembled WGS sequence"/>
</dbReference>
<reference evidence="1 2" key="1">
    <citation type="submission" date="2024-07" db="EMBL/GenBank/DDBJ databases">
        <authorList>
            <person name="Tripathy S."/>
        </authorList>
    </citation>
    <scope>NUCLEOTIDE SEQUENCE [LARGE SCALE GENOMIC DNA]</scope>
    <source>
        <strain evidence="1 2">VB-61278_2</strain>
    </source>
</reference>
<dbReference type="EMBL" id="JBFQGM010000022">
    <property type="protein sequence ID" value="MFL9466177.1"/>
    <property type="molecule type" value="Genomic_DNA"/>
</dbReference>
<comment type="caution">
    <text evidence="1">The sequence shown here is derived from an EMBL/GenBank/DDBJ whole genome shotgun (WGS) entry which is preliminary data.</text>
</comment>
<gene>
    <name evidence="1" type="ORF">AB0759_36940</name>
</gene>
<protein>
    <submittedName>
        <fullName evidence="1">Uncharacterized protein</fullName>
    </submittedName>
</protein>
<organism evidence="1 2">
    <name type="scientific">Scytonema tolypothrichoides VB-61278_2</name>
    <dbReference type="NCBI Taxonomy" id="3232314"/>
    <lineage>
        <taxon>Bacteria</taxon>
        <taxon>Bacillati</taxon>
        <taxon>Cyanobacteriota</taxon>
        <taxon>Cyanophyceae</taxon>
        <taxon>Nostocales</taxon>
        <taxon>Scytonemataceae</taxon>
        <taxon>Scytonema</taxon>
    </lineage>
</organism>
<dbReference type="RefSeq" id="WP_272899752.1">
    <property type="nucleotide sequence ID" value="NZ_JBFQGM010000022.1"/>
</dbReference>